<evidence type="ECO:0000256" key="3">
    <source>
        <dbReference type="ARBA" id="ARBA00023163"/>
    </source>
</evidence>
<dbReference type="PANTHER" id="PTHR38465:SF1">
    <property type="entry name" value="HTH-TYPE TRANSCRIPTIONAL REGULATOR MJ1563-RELATED"/>
    <property type="match status" value="1"/>
</dbReference>
<dbReference type="KEGG" id="cthu:HUR95_06660"/>
<dbReference type="EMBL" id="AFCE01000104">
    <property type="protein sequence ID" value="EGL83456.1"/>
    <property type="molecule type" value="Genomic_DNA"/>
</dbReference>
<dbReference type="PANTHER" id="PTHR38465">
    <property type="entry name" value="HTH-TYPE TRANSCRIPTIONAL REGULATOR MJ1563-RELATED"/>
    <property type="match status" value="1"/>
</dbReference>
<evidence type="ECO:0000313" key="6">
    <source>
        <dbReference type="EMBL" id="QZT34921.1"/>
    </source>
</evidence>
<dbReference type="GO" id="GO:0003677">
    <property type="term" value="F:DNA binding"/>
    <property type="evidence" value="ECO:0007669"/>
    <property type="project" value="UniProtKB-UniRule"/>
</dbReference>
<reference evidence="5 7" key="1">
    <citation type="journal article" date="2011" name="J. Bacteriol.">
        <title>Draft genome sequence of the thermoalkaliphilic Caldalkalibacillus thermarum strain TA2.A1.</title>
        <authorList>
            <person name="Kalamorz F."/>
            <person name="Keis S."/>
            <person name="McMillan D.G."/>
            <person name="Olsson K."/>
            <person name="Stanton J.A."/>
            <person name="Stockwell P."/>
            <person name="Black M.A."/>
            <person name="Klingeman D.M."/>
            <person name="Land M.L."/>
            <person name="Han C.S."/>
            <person name="Martin S.L."/>
            <person name="Becher S.A."/>
            <person name="Peddie C.J."/>
            <person name="Morgan H.W."/>
            <person name="Matthies D."/>
            <person name="Preiss L."/>
            <person name="Meier T."/>
            <person name="Brown S.D."/>
            <person name="Cook G.M."/>
        </authorList>
    </citation>
    <scope>NUCLEOTIDE SEQUENCE [LARGE SCALE GENOMIC DNA]</scope>
    <source>
        <strain evidence="5 7">TA2.A1</strain>
    </source>
</reference>
<dbReference type="InterPro" id="IPR036390">
    <property type="entry name" value="WH_DNA-bd_sf"/>
</dbReference>
<evidence type="ECO:0000313" key="5">
    <source>
        <dbReference type="EMBL" id="EGL83456.1"/>
    </source>
</evidence>
<dbReference type="InterPro" id="IPR036388">
    <property type="entry name" value="WH-like_DNA-bd_sf"/>
</dbReference>
<keyword evidence="2 4" id="KW-0238">DNA-binding</keyword>
<protein>
    <recommendedName>
        <fullName evidence="4">HTH-type transcriptional regulator</fullName>
    </recommendedName>
</protein>
<evidence type="ECO:0000313" key="8">
    <source>
        <dbReference type="Proteomes" id="UP000825179"/>
    </source>
</evidence>
<dbReference type="AlphaFoldDB" id="F5L5C1"/>
<reference evidence="6 8" key="2">
    <citation type="journal article" date="2020" name="Extremophiles">
        <title>Genomic analysis of Caldalkalibacillus thermarum TA2.A1 reveals aerobic alkaliphilic metabolism and evolutionary hallmarks linking alkaliphilic bacteria and plant life.</title>
        <authorList>
            <person name="de Jong S.I."/>
            <person name="van den Broek M.A."/>
            <person name="Merkel A.Y."/>
            <person name="de la Torre Cortes P."/>
            <person name="Kalamorz F."/>
            <person name="Cook G.M."/>
            <person name="van Loosdrecht M.C.M."/>
            <person name="McMillan D.G.G."/>
        </authorList>
    </citation>
    <scope>NUCLEOTIDE SEQUENCE [LARGE SCALE GENOMIC DNA]</scope>
    <source>
        <strain evidence="6 8">TA2.A1</strain>
    </source>
</reference>
<dbReference type="Gene3D" id="1.10.10.10">
    <property type="entry name" value="Winged helix-like DNA-binding domain superfamily/Winged helix DNA-binding domain"/>
    <property type="match status" value="1"/>
</dbReference>
<keyword evidence="1 4" id="KW-0805">Transcription regulation</keyword>
<dbReference type="SUPFAM" id="SSF46785">
    <property type="entry name" value="Winged helix' DNA-binding domain"/>
    <property type="match status" value="1"/>
</dbReference>
<reference evidence="6" key="3">
    <citation type="submission" date="2021-08" db="EMBL/GenBank/DDBJ databases">
        <authorList>
            <person name="de Jong S."/>
            <person name="van den Broek M."/>
            <person name="Merkel A."/>
            <person name="de la Torre Cortes P."/>
            <person name="Kalamorz F."/>
            <person name="Cook G."/>
            <person name="van Loosdrecht M."/>
            <person name="McMillan D."/>
        </authorList>
    </citation>
    <scope>NUCLEOTIDE SEQUENCE</scope>
    <source>
        <strain evidence="6">TA2.A1</strain>
    </source>
</reference>
<keyword evidence="3 4" id="KW-0804">Transcription</keyword>
<dbReference type="EMBL" id="CP082237">
    <property type="protein sequence ID" value="QZT34921.1"/>
    <property type="molecule type" value="Genomic_DNA"/>
</dbReference>
<dbReference type="InterPro" id="IPR026282">
    <property type="entry name" value="MJ1563"/>
</dbReference>
<accession>F5L5C1</accession>
<keyword evidence="8" id="KW-1185">Reference proteome</keyword>
<dbReference type="InterPro" id="IPR052362">
    <property type="entry name" value="HTH-GbsR_regulator"/>
</dbReference>
<name>F5L5C1_CALTT</name>
<evidence type="ECO:0000256" key="1">
    <source>
        <dbReference type="ARBA" id="ARBA00023015"/>
    </source>
</evidence>
<sequence length="187" mass="22212">MQSNEQQAHTQWQRWHQVRQKVIQTISQNMHLFGITPSVGRLYGIMYFEDRPMTLDEMCEALGMSKTSMSTGVRALQEIQMVHKIWQKGVRKDLYQVEEDWYQTFVSLFGTKWKKALESNEQQVRQAFTALTELYQECTDKSLRSKIECDLDKLEHALNYYDWLRRLVASFESGQIFEWIPKKSKST</sequence>
<dbReference type="PIRSF" id="PIRSF006707">
    <property type="entry name" value="MJ1563"/>
    <property type="match status" value="1"/>
</dbReference>
<organism evidence="5 7">
    <name type="scientific">Caldalkalibacillus thermarum (strain TA2.A1)</name>
    <dbReference type="NCBI Taxonomy" id="986075"/>
    <lineage>
        <taxon>Bacteria</taxon>
        <taxon>Bacillati</taxon>
        <taxon>Bacillota</taxon>
        <taxon>Bacilli</taxon>
        <taxon>Bacillales</taxon>
        <taxon>Bacillaceae</taxon>
        <taxon>Caldalkalibacillus</taxon>
    </lineage>
</organism>
<dbReference type="eggNOG" id="COG1510">
    <property type="taxonomic scope" value="Bacteria"/>
</dbReference>
<evidence type="ECO:0000313" key="7">
    <source>
        <dbReference type="Proteomes" id="UP000010716"/>
    </source>
</evidence>
<evidence type="ECO:0000256" key="2">
    <source>
        <dbReference type="ARBA" id="ARBA00023125"/>
    </source>
</evidence>
<gene>
    <name evidence="5" type="ORF">CathTA2_0984</name>
    <name evidence="6" type="ORF">HUR95_06660</name>
</gene>
<dbReference type="RefSeq" id="WP_007503675.1">
    <property type="nucleotide sequence ID" value="NZ_AFCE01000104.1"/>
</dbReference>
<proteinExistence type="inferred from homology"/>
<evidence type="ECO:0000256" key="4">
    <source>
        <dbReference type="PIRNR" id="PIRNR006707"/>
    </source>
</evidence>
<comment type="similarity">
    <text evidence="4">Belongs to the GbsR family.</text>
</comment>
<dbReference type="Proteomes" id="UP000825179">
    <property type="component" value="Chromosome"/>
</dbReference>
<dbReference type="OrthoDB" id="9800374at2"/>
<dbReference type="Proteomes" id="UP000010716">
    <property type="component" value="Unassembled WGS sequence"/>
</dbReference>